<name>A0ABT2FR63_9GAMM</name>
<dbReference type="Proteomes" id="UP001201549">
    <property type="component" value="Unassembled WGS sequence"/>
</dbReference>
<dbReference type="SUPFAM" id="SSF103088">
    <property type="entry name" value="OmpA-like"/>
    <property type="match status" value="1"/>
</dbReference>
<organism evidence="3 4">
    <name type="scientific">Shewanella electrica</name>
    <dbReference type="NCBI Taxonomy" id="515560"/>
    <lineage>
        <taxon>Bacteria</taxon>
        <taxon>Pseudomonadati</taxon>
        <taxon>Pseudomonadota</taxon>
        <taxon>Gammaproteobacteria</taxon>
        <taxon>Alteromonadales</taxon>
        <taxon>Shewanellaceae</taxon>
        <taxon>Shewanella</taxon>
    </lineage>
</organism>
<dbReference type="RefSeq" id="WP_238898633.1">
    <property type="nucleotide sequence ID" value="NZ_JAKOGG010000280.1"/>
</dbReference>
<sequence length="90" mass="9594">TASKLPDTSKAGLKTLAAKLKGQPALRLQLMAYAGGESLSSGKARRLSLSRALSVRSYLIENGVRSTRIDVRALGNKTAEEPLNRVDVTV</sequence>
<comment type="caution">
    <text evidence="3">The sequence shown here is derived from an EMBL/GenBank/DDBJ whole genome shotgun (WGS) entry which is preliminary data.</text>
</comment>
<reference evidence="3 4" key="1">
    <citation type="submission" date="2022-02" db="EMBL/GenBank/DDBJ databases">
        <authorList>
            <person name="Zhuang L."/>
        </authorList>
    </citation>
    <scope>NUCLEOTIDE SEQUENCE [LARGE SCALE GENOMIC DNA]</scope>
    <source>
        <strain evidence="3 4">C32</strain>
    </source>
</reference>
<evidence type="ECO:0000256" key="1">
    <source>
        <dbReference type="PROSITE-ProRule" id="PRU00473"/>
    </source>
</evidence>
<keyword evidence="4" id="KW-1185">Reference proteome</keyword>
<reference evidence="4" key="2">
    <citation type="submission" date="2023-07" db="EMBL/GenBank/DDBJ databases">
        <title>Shewanella mangrovi sp. nov., an acetaldehyde- degrading bacterium isolated from mangrove sediment.</title>
        <authorList>
            <person name="Liu Y."/>
        </authorList>
    </citation>
    <scope>NUCLEOTIDE SEQUENCE [LARGE SCALE GENOMIC DNA]</scope>
    <source>
        <strain evidence="4">C32</strain>
    </source>
</reference>
<protein>
    <submittedName>
        <fullName evidence="3">OmpA family protein</fullName>
    </submittedName>
</protein>
<evidence type="ECO:0000313" key="3">
    <source>
        <dbReference type="EMBL" id="MCS4558835.1"/>
    </source>
</evidence>
<feature type="domain" description="OmpA-like" evidence="2">
    <location>
        <begin position="1"/>
        <end position="90"/>
    </location>
</feature>
<accession>A0ABT2FR63</accession>
<evidence type="ECO:0000313" key="4">
    <source>
        <dbReference type="Proteomes" id="UP001201549"/>
    </source>
</evidence>
<evidence type="ECO:0000259" key="2">
    <source>
        <dbReference type="PROSITE" id="PS51123"/>
    </source>
</evidence>
<dbReference type="Gene3D" id="3.30.1330.60">
    <property type="entry name" value="OmpA-like domain"/>
    <property type="match status" value="1"/>
</dbReference>
<feature type="non-terminal residue" evidence="3">
    <location>
        <position position="1"/>
    </location>
</feature>
<dbReference type="Pfam" id="PF00691">
    <property type="entry name" value="OmpA"/>
    <property type="match status" value="1"/>
</dbReference>
<dbReference type="InterPro" id="IPR006665">
    <property type="entry name" value="OmpA-like"/>
</dbReference>
<feature type="non-terminal residue" evidence="3">
    <location>
        <position position="90"/>
    </location>
</feature>
<keyword evidence="1" id="KW-0472">Membrane</keyword>
<gene>
    <name evidence="3" type="ORF">L9G74_20670</name>
</gene>
<dbReference type="InterPro" id="IPR036737">
    <property type="entry name" value="OmpA-like_sf"/>
</dbReference>
<proteinExistence type="predicted"/>
<dbReference type="EMBL" id="JAKOGG010000280">
    <property type="protein sequence ID" value="MCS4558835.1"/>
    <property type="molecule type" value="Genomic_DNA"/>
</dbReference>
<dbReference type="PROSITE" id="PS51123">
    <property type="entry name" value="OMPA_2"/>
    <property type="match status" value="1"/>
</dbReference>